<dbReference type="EMBL" id="CP001738">
    <property type="protein sequence ID" value="ACZ00455.1"/>
    <property type="molecule type" value="Genomic_DNA"/>
</dbReference>
<dbReference type="STRING" id="471852.Tcur_4939"/>
<evidence type="ECO:0008006" key="3">
    <source>
        <dbReference type="Google" id="ProtNLM"/>
    </source>
</evidence>
<dbReference type="NCBIfam" id="TIGR03941">
    <property type="entry name" value="tRNA_deam_assoc"/>
    <property type="match status" value="1"/>
</dbReference>
<organism evidence="1 2">
    <name type="scientific">Thermomonospora curvata (strain ATCC 19995 / DSM 43183 / JCM 3096 / KCTC 9072 / NBRC 15933 / NCIMB 10081 / Henssen B9)</name>
    <dbReference type="NCBI Taxonomy" id="471852"/>
    <lineage>
        <taxon>Bacteria</taxon>
        <taxon>Bacillati</taxon>
        <taxon>Actinomycetota</taxon>
        <taxon>Actinomycetes</taxon>
        <taxon>Streptosporangiales</taxon>
        <taxon>Thermomonosporaceae</taxon>
        <taxon>Thermomonospora</taxon>
    </lineage>
</organism>
<dbReference type="AlphaFoldDB" id="D1A8E0"/>
<accession>D1A8E0</accession>
<proteinExistence type="predicted"/>
<dbReference type="OrthoDB" id="5189541at2"/>
<dbReference type="HOGENOM" id="CLU_112027_0_0_11"/>
<dbReference type="InterPro" id="IPR023869">
    <property type="entry name" value="tRNA_Adeno_NH3ase_assoc_put"/>
</dbReference>
<name>D1A8E0_THECD</name>
<evidence type="ECO:0000313" key="2">
    <source>
        <dbReference type="Proteomes" id="UP000001918"/>
    </source>
</evidence>
<keyword evidence="2" id="KW-1185">Reference proteome</keyword>
<reference evidence="1 2" key="1">
    <citation type="journal article" date="2011" name="Stand. Genomic Sci.">
        <title>Complete genome sequence of Thermomonospora curvata type strain (B9).</title>
        <authorList>
            <person name="Chertkov O."/>
            <person name="Sikorski J."/>
            <person name="Nolan M."/>
            <person name="Lapidus A."/>
            <person name="Lucas S."/>
            <person name="Del Rio T.G."/>
            <person name="Tice H."/>
            <person name="Cheng J.F."/>
            <person name="Goodwin L."/>
            <person name="Pitluck S."/>
            <person name="Liolios K."/>
            <person name="Ivanova N."/>
            <person name="Mavromatis K."/>
            <person name="Mikhailova N."/>
            <person name="Ovchinnikova G."/>
            <person name="Pati A."/>
            <person name="Chen A."/>
            <person name="Palaniappan K."/>
            <person name="Djao O.D."/>
            <person name="Land M."/>
            <person name="Hauser L."/>
            <person name="Chang Y.J."/>
            <person name="Jeffries C.D."/>
            <person name="Brettin T."/>
            <person name="Han C."/>
            <person name="Detter J.C."/>
            <person name="Rohde M."/>
            <person name="Goker M."/>
            <person name="Woyke T."/>
            <person name="Bristow J."/>
            <person name="Eisen J.A."/>
            <person name="Markowitz V."/>
            <person name="Hugenholtz P."/>
            <person name="Klenk H.P."/>
            <person name="Kyrpides N.C."/>
        </authorList>
    </citation>
    <scope>NUCLEOTIDE SEQUENCE [LARGE SCALE GENOMIC DNA]</scope>
    <source>
        <strain evidence="2">ATCC 19995 / DSM 43183 / JCM 3096 / KCTC 9072 / NBRC 15933 / NCIMB 10081 / Henssen B9</strain>
    </source>
</reference>
<protein>
    <recommendedName>
        <fullName evidence="3">tRNA adenosine deaminase-associated protein</fullName>
    </recommendedName>
</protein>
<sequence length="162" mass="17812">MMTDIDATDFAVVVYREDDCWEAEVLPVALTRDLHGLIHALRQQPSIGGTIGLVAVGDDFFVAIRVLGDEVMLFLSDVTASVDWPLARQVLEYLDIPVPEDEELDQVLPVGDMSIFVDLGLDEMELGAISGDLDRYPDEMLADIAKRLGFGQAFDRALDTLG</sequence>
<dbReference type="eggNOG" id="ENOG50338Y4">
    <property type="taxonomic scope" value="Bacteria"/>
</dbReference>
<dbReference type="KEGG" id="tcu:Tcur_4939"/>
<evidence type="ECO:0000313" key="1">
    <source>
        <dbReference type="EMBL" id="ACZ00455.1"/>
    </source>
</evidence>
<dbReference type="Proteomes" id="UP000001918">
    <property type="component" value="Chromosome"/>
</dbReference>
<gene>
    <name evidence="1" type="ordered locus">Tcur_4939</name>
</gene>